<keyword evidence="2" id="KW-1185">Reference proteome</keyword>
<dbReference type="Proteomes" id="UP000248544">
    <property type="component" value="Unassembled WGS sequence"/>
</dbReference>
<dbReference type="Gene3D" id="2.30.110.10">
    <property type="entry name" value="Electron Transport, Fmn-binding Protein, Chain A"/>
    <property type="match status" value="1"/>
</dbReference>
<organism evidence="1 2">
    <name type="scientific">Spongiactinospora gelatinilytica</name>
    <dbReference type="NCBI Taxonomy" id="2666298"/>
    <lineage>
        <taxon>Bacteria</taxon>
        <taxon>Bacillati</taxon>
        <taxon>Actinomycetota</taxon>
        <taxon>Actinomycetes</taxon>
        <taxon>Streptosporangiales</taxon>
        <taxon>Streptosporangiaceae</taxon>
        <taxon>Spongiactinospora</taxon>
    </lineage>
</organism>
<protein>
    <submittedName>
        <fullName evidence="1">Nitroreductase family deazaflavin-dependent oxidoreductase</fullName>
    </submittedName>
</protein>
<evidence type="ECO:0000313" key="2">
    <source>
        <dbReference type="Proteomes" id="UP000248544"/>
    </source>
</evidence>
<dbReference type="EMBL" id="POUA01000023">
    <property type="protein sequence ID" value="PZG54026.1"/>
    <property type="molecule type" value="Genomic_DNA"/>
</dbReference>
<reference evidence="1 2" key="1">
    <citation type="submission" date="2018-01" db="EMBL/GenBank/DDBJ databases">
        <title>Draft genome sequence of Sphaerisporangium sp. 7K107.</title>
        <authorList>
            <person name="Sahin N."/>
            <person name="Saygin H."/>
            <person name="Ay H."/>
        </authorList>
    </citation>
    <scope>NUCLEOTIDE SEQUENCE [LARGE SCALE GENOMIC DNA]</scope>
    <source>
        <strain evidence="1 2">7K107</strain>
    </source>
</reference>
<dbReference type="InterPro" id="IPR012349">
    <property type="entry name" value="Split_barrel_FMN-bd"/>
</dbReference>
<proteinExistence type="predicted"/>
<dbReference type="RefSeq" id="WP_111165925.1">
    <property type="nucleotide sequence ID" value="NZ_POUA01000023.1"/>
</dbReference>
<dbReference type="Pfam" id="PF04075">
    <property type="entry name" value="F420H2_quin_red"/>
    <property type="match status" value="1"/>
</dbReference>
<sequence>MRRIATPAPPTGLRRLAFRLPVLLFRARLGRLFGGRLMLLTHIGRVSGKPRQVVIEAIEHDPVTGGHIGPSGYGTRSDWYRNVLRNPEVVVQLGARPRPMTAEPLSPAEGARLMARYGRRHPRLARRLARFMGFAVDGGTADYEEVGRLIAFVRFVPRRPSEGSPR</sequence>
<comment type="caution">
    <text evidence="1">The sequence shown here is derived from an EMBL/GenBank/DDBJ whole genome shotgun (WGS) entry which is preliminary data.</text>
</comment>
<accession>A0A2W2GWI5</accession>
<dbReference type="AlphaFoldDB" id="A0A2W2GWI5"/>
<gene>
    <name evidence="1" type="ORF">C1I98_05185</name>
</gene>
<evidence type="ECO:0000313" key="1">
    <source>
        <dbReference type="EMBL" id="PZG54026.1"/>
    </source>
</evidence>
<dbReference type="NCBIfam" id="TIGR00026">
    <property type="entry name" value="hi_GC_TIGR00026"/>
    <property type="match status" value="1"/>
</dbReference>
<dbReference type="GO" id="GO:0016491">
    <property type="term" value="F:oxidoreductase activity"/>
    <property type="evidence" value="ECO:0007669"/>
    <property type="project" value="InterPro"/>
</dbReference>
<dbReference type="InterPro" id="IPR004378">
    <property type="entry name" value="F420H2_quin_Rdtase"/>
</dbReference>
<name>A0A2W2GWI5_9ACTN</name>